<name>A0A8X6M1C3_TRICU</name>
<sequence length="96" mass="11189">MMWRTTRPSLETYHRPIIWRPIIDRLSSTAKFDPSEHKRRIVSCDKLLPDEDTPIIRMRKKIGPFRERNISAIHFSSSPHALLTTPCGCNSTFLLV</sequence>
<organism evidence="1 2">
    <name type="scientific">Trichonephila clavata</name>
    <name type="common">Joro spider</name>
    <name type="synonym">Nephila clavata</name>
    <dbReference type="NCBI Taxonomy" id="2740835"/>
    <lineage>
        <taxon>Eukaryota</taxon>
        <taxon>Metazoa</taxon>
        <taxon>Ecdysozoa</taxon>
        <taxon>Arthropoda</taxon>
        <taxon>Chelicerata</taxon>
        <taxon>Arachnida</taxon>
        <taxon>Araneae</taxon>
        <taxon>Araneomorphae</taxon>
        <taxon>Entelegynae</taxon>
        <taxon>Araneoidea</taxon>
        <taxon>Nephilidae</taxon>
        <taxon>Trichonephila</taxon>
    </lineage>
</organism>
<keyword evidence="2" id="KW-1185">Reference proteome</keyword>
<dbReference type="AlphaFoldDB" id="A0A8X6M1C3"/>
<reference evidence="1" key="1">
    <citation type="submission" date="2020-07" db="EMBL/GenBank/DDBJ databases">
        <title>Multicomponent nature underlies the extraordinary mechanical properties of spider dragline silk.</title>
        <authorList>
            <person name="Kono N."/>
            <person name="Nakamura H."/>
            <person name="Mori M."/>
            <person name="Yoshida Y."/>
            <person name="Ohtoshi R."/>
            <person name="Malay A.D."/>
            <person name="Moran D.A.P."/>
            <person name="Tomita M."/>
            <person name="Numata K."/>
            <person name="Arakawa K."/>
        </authorList>
    </citation>
    <scope>NUCLEOTIDE SEQUENCE</scope>
</reference>
<accession>A0A8X6M1C3</accession>
<dbReference type="Proteomes" id="UP000887116">
    <property type="component" value="Unassembled WGS sequence"/>
</dbReference>
<evidence type="ECO:0000313" key="2">
    <source>
        <dbReference type="Proteomes" id="UP000887116"/>
    </source>
</evidence>
<evidence type="ECO:0000313" key="1">
    <source>
        <dbReference type="EMBL" id="GFR27699.1"/>
    </source>
</evidence>
<gene>
    <name evidence="1" type="ORF">TNCT_560101</name>
</gene>
<proteinExistence type="predicted"/>
<comment type="caution">
    <text evidence="1">The sequence shown here is derived from an EMBL/GenBank/DDBJ whole genome shotgun (WGS) entry which is preliminary data.</text>
</comment>
<protein>
    <submittedName>
        <fullName evidence="1">Uncharacterized protein</fullName>
    </submittedName>
</protein>
<dbReference type="EMBL" id="BMAO01038900">
    <property type="protein sequence ID" value="GFR27699.1"/>
    <property type="molecule type" value="Genomic_DNA"/>
</dbReference>